<organism evidence="1 2">
    <name type="scientific">Rosa chinensis</name>
    <name type="common">China rose</name>
    <dbReference type="NCBI Taxonomy" id="74649"/>
    <lineage>
        <taxon>Eukaryota</taxon>
        <taxon>Viridiplantae</taxon>
        <taxon>Streptophyta</taxon>
        <taxon>Embryophyta</taxon>
        <taxon>Tracheophyta</taxon>
        <taxon>Spermatophyta</taxon>
        <taxon>Magnoliopsida</taxon>
        <taxon>eudicotyledons</taxon>
        <taxon>Gunneridae</taxon>
        <taxon>Pentapetalae</taxon>
        <taxon>rosids</taxon>
        <taxon>fabids</taxon>
        <taxon>Rosales</taxon>
        <taxon>Rosaceae</taxon>
        <taxon>Rosoideae</taxon>
        <taxon>Rosoideae incertae sedis</taxon>
        <taxon>Rosa</taxon>
    </lineage>
</organism>
<dbReference type="EMBL" id="PDCK01000045">
    <property type="protein sequence ID" value="PRQ20777.1"/>
    <property type="molecule type" value="Genomic_DNA"/>
</dbReference>
<dbReference type="AlphaFoldDB" id="A0A2P6PFS9"/>
<comment type="caution">
    <text evidence="1">The sequence shown here is derived from an EMBL/GenBank/DDBJ whole genome shotgun (WGS) entry which is preliminary data.</text>
</comment>
<evidence type="ECO:0000313" key="2">
    <source>
        <dbReference type="Proteomes" id="UP000238479"/>
    </source>
</evidence>
<evidence type="ECO:0000313" key="1">
    <source>
        <dbReference type="EMBL" id="PRQ20777.1"/>
    </source>
</evidence>
<protein>
    <submittedName>
        <fullName evidence="1">Uncharacterized protein</fullName>
    </submittedName>
</protein>
<dbReference type="Gramene" id="PRQ20777">
    <property type="protein sequence ID" value="PRQ20777"/>
    <property type="gene ID" value="RchiOBHm_Chr7g0231841"/>
</dbReference>
<reference evidence="1 2" key="1">
    <citation type="journal article" date="2018" name="Nat. Genet.">
        <title>The Rosa genome provides new insights in the design of modern roses.</title>
        <authorList>
            <person name="Bendahmane M."/>
        </authorList>
    </citation>
    <scope>NUCLEOTIDE SEQUENCE [LARGE SCALE GENOMIC DNA]</scope>
    <source>
        <strain evidence="2">cv. Old Blush</strain>
    </source>
</reference>
<dbReference type="Proteomes" id="UP000238479">
    <property type="component" value="Chromosome 7"/>
</dbReference>
<accession>A0A2P6PFS9</accession>
<gene>
    <name evidence="1" type="ORF">RchiOBHm_Chr7g0231841</name>
</gene>
<name>A0A2P6PFS9_ROSCH</name>
<keyword evidence="2" id="KW-1185">Reference proteome</keyword>
<proteinExistence type="predicted"/>
<sequence>MFNEGCSSKQLGHGEILIEVESCWTSGSKFRRRFTTERNSVSRASSAKEQ</sequence>